<keyword evidence="5" id="KW-0479">Metal-binding</keyword>
<reference evidence="12" key="1">
    <citation type="submission" date="2020-05" db="UniProtKB">
        <authorList>
            <consortium name="EnsemblMetazoa"/>
        </authorList>
    </citation>
    <scope>IDENTIFICATION</scope>
    <source>
        <strain evidence="12">USDA</strain>
    </source>
</reference>
<evidence type="ECO:0000256" key="9">
    <source>
        <dbReference type="SAM" id="SignalP"/>
    </source>
</evidence>
<evidence type="ECO:0000256" key="1">
    <source>
        <dbReference type="ARBA" id="ARBA00001947"/>
    </source>
</evidence>
<keyword evidence="8" id="KW-0482">Metalloprotease</keyword>
<keyword evidence="4" id="KW-0645">Protease</keyword>
<keyword evidence="6" id="KW-0378">Hydrolase</keyword>
<dbReference type="GO" id="GO:0004222">
    <property type="term" value="F:metalloendopeptidase activity"/>
    <property type="evidence" value="ECO:0007669"/>
    <property type="project" value="InterPro"/>
</dbReference>
<evidence type="ECO:0000313" key="13">
    <source>
        <dbReference type="Proteomes" id="UP000095300"/>
    </source>
</evidence>
<dbReference type="GO" id="GO:0016485">
    <property type="term" value="P:protein processing"/>
    <property type="evidence" value="ECO:0007669"/>
    <property type="project" value="TreeGrafter"/>
</dbReference>
<keyword evidence="7" id="KW-0862">Zinc</keyword>
<evidence type="ECO:0000313" key="12">
    <source>
        <dbReference type="EnsemblMetazoa" id="SCAU005657-PA"/>
    </source>
</evidence>
<dbReference type="InterPro" id="IPR024079">
    <property type="entry name" value="MetalloPept_cat_dom_sf"/>
</dbReference>
<evidence type="ECO:0000259" key="11">
    <source>
        <dbReference type="Pfam" id="PF05649"/>
    </source>
</evidence>
<evidence type="ECO:0000259" key="10">
    <source>
        <dbReference type="Pfam" id="PF01431"/>
    </source>
</evidence>
<keyword evidence="13" id="KW-1185">Reference proteome</keyword>
<feature type="domain" description="Peptidase M13 C-terminal" evidence="10">
    <location>
        <begin position="481"/>
        <end position="659"/>
    </location>
</feature>
<dbReference type="Pfam" id="PF01431">
    <property type="entry name" value="Peptidase_M13"/>
    <property type="match status" value="1"/>
</dbReference>
<dbReference type="InterPro" id="IPR000718">
    <property type="entry name" value="Peptidase_M13"/>
</dbReference>
<comment type="similarity">
    <text evidence="3">Belongs to the peptidase M13 family.</text>
</comment>
<dbReference type="Pfam" id="PF05649">
    <property type="entry name" value="Peptidase_M13_N"/>
    <property type="match status" value="1"/>
</dbReference>
<evidence type="ECO:0000256" key="2">
    <source>
        <dbReference type="ARBA" id="ARBA00004401"/>
    </source>
</evidence>
<proteinExistence type="inferred from homology"/>
<dbReference type="AlphaFoldDB" id="A0A1I8P7W8"/>
<comment type="subcellular location">
    <subcellularLocation>
        <location evidence="2">Cell membrane</location>
        <topology evidence="2">Single-pass type II membrane protein</topology>
    </subcellularLocation>
</comment>
<evidence type="ECO:0000256" key="7">
    <source>
        <dbReference type="ARBA" id="ARBA00022833"/>
    </source>
</evidence>
<dbReference type="OrthoDB" id="7842934at2759"/>
<dbReference type="PANTHER" id="PTHR11733:SF240">
    <property type="entry name" value="GH14155P-RELATED"/>
    <property type="match status" value="1"/>
</dbReference>
<protein>
    <recommendedName>
        <fullName evidence="14">Peptidase M13 N-terminal domain-containing protein</fullName>
    </recommendedName>
</protein>
<accession>A0A1I8P7W8</accession>
<dbReference type="InterPro" id="IPR042089">
    <property type="entry name" value="Peptidase_M13_dom_2"/>
</dbReference>
<sequence>MFLLWGMLVMAFAQGKKIQNTTTSLTVEQKKLQSMEHKMGIGQPICGNFYEYACHKWSFLTMASEAIGELEEKTGKQMENIIKVFPTLIYPQFLASIYNQYQSCKNRGEFEVLDYLKWMNANTAINWPLVRQKEHRAEEEEEAASPDWIELLALTRTYGFHDIFIYEHVTQRHDDPTKLIIEIKRPALYTIADLKSQIYDPKGHLQHMDLESFRNFQKDLLNMTLHFVERVEKASFAHITDSKCRPSNTKPQMVTVSELQLQLPWLVKYLETLLNRSPLDADMRIYINSVEYLQTVYSFMNERGNRFINDYIQLKFLIYLQMKYFSRSYKCDQDIRESFPLAMQWAYEQNNVQLKWQIPKVEKIYENLKVEFRQSLLKNAYNFSENVHQYLLDKLDNLQLMMGSMNVFELQRYYTNLSLAKNNYYGNHLLILNFHFNRLHKALDKEQLTPSSPEMWHFQQFVEFDQRLDKTLSLAHLPKFYPRLNVIYFPLTLLQPPYYEDGLSEEFIYGSIGFWLAHEIVRSFDQHHLAYDAKGKVNTQMLQQFQSNQKFERSLLVFRLNFSENYLNDIEDVGNDLGGLKLAYNTFAAIKRVNHLNKTFTLHNRSFTSEQLFFLSYAQNFCGALCNFGHLGGFFYDSCKRVNLPVQKFQEFHQAFGCSGNTREPIW</sequence>
<dbReference type="PROSITE" id="PS51885">
    <property type="entry name" value="NEPRILYSIN"/>
    <property type="match status" value="1"/>
</dbReference>
<feature type="domain" description="Peptidase M13 N-terminal" evidence="11">
    <location>
        <begin position="46"/>
        <end position="403"/>
    </location>
</feature>
<dbReference type="SUPFAM" id="SSF55486">
    <property type="entry name" value="Metalloproteases ('zincins'), catalytic domain"/>
    <property type="match status" value="1"/>
</dbReference>
<evidence type="ECO:0000256" key="8">
    <source>
        <dbReference type="ARBA" id="ARBA00023049"/>
    </source>
</evidence>
<keyword evidence="9" id="KW-0732">Signal</keyword>
<dbReference type="KEGG" id="scac:106086958"/>
<evidence type="ECO:0000256" key="5">
    <source>
        <dbReference type="ARBA" id="ARBA00022723"/>
    </source>
</evidence>
<dbReference type="PRINTS" id="PR00786">
    <property type="entry name" value="NEPRILYSIN"/>
</dbReference>
<dbReference type="InterPro" id="IPR018497">
    <property type="entry name" value="Peptidase_M13_C"/>
</dbReference>
<dbReference type="Gene3D" id="3.40.390.10">
    <property type="entry name" value="Collagenase (Catalytic Domain)"/>
    <property type="match status" value="1"/>
</dbReference>
<evidence type="ECO:0008006" key="14">
    <source>
        <dbReference type="Google" id="ProtNLM"/>
    </source>
</evidence>
<dbReference type="InterPro" id="IPR008753">
    <property type="entry name" value="Peptidase_M13_N"/>
</dbReference>
<dbReference type="PANTHER" id="PTHR11733">
    <property type="entry name" value="ZINC METALLOPROTEASE FAMILY M13 NEPRILYSIN-RELATED"/>
    <property type="match status" value="1"/>
</dbReference>
<feature type="chain" id="PRO_5012972528" description="Peptidase M13 N-terminal domain-containing protein" evidence="9">
    <location>
        <begin position="16"/>
        <end position="667"/>
    </location>
</feature>
<dbReference type="GO" id="GO:0046872">
    <property type="term" value="F:metal ion binding"/>
    <property type="evidence" value="ECO:0007669"/>
    <property type="project" value="UniProtKB-KW"/>
</dbReference>
<feature type="signal peptide" evidence="9">
    <location>
        <begin position="1"/>
        <end position="15"/>
    </location>
</feature>
<dbReference type="EnsemblMetazoa" id="SCAU005657-RA">
    <property type="protein sequence ID" value="SCAU005657-PA"/>
    <property type="gene ID" value="SCAU005657"/>
</dbReference>
<evidence type="ECO:0000256" key="4">
    <source>
        <dbReference type="ARBA" id="ARBA00022670"/>
    </source>
</evidence>
<evidence type="ECO:0000256" key="6">
    <source>
        <dbReference type="ARBA" id="ARBA00022801"/>
    </source>
</evidence>
<dbReference type="VEuPathDB" id="VectorBase:SCAU005657"/>
<evidence type="ECO:0000256" key="3">
    <source>
        <dbReference type="ARBA" id="ARBA00007357"/>
    </source>
</evidence>
<dbReference type="Proteomes" id="UP000095300">
    <property type="component" value="Unassembled WGS sequence"/>
</dbReference>
<dbReference type="GO" id="GO:0005886">
    <property type="term" value="C:plasma membrane"/>
    <property type="evidence" value="ECO:0007669"/>
    <property type="project" value="UniProtKB-SubCell"/>
</dbReference>
<gene>
    <name evidence="12" type="primary">106086958</name>
</gene>
<dbReference type="Gene3D" id="1.10.1380.10">
    <property type="entry name" value="Neutral endopeptidase , domain2"/>
    <property type="match status" value="1"/>
</dbReference>
<comment type="cofactor">
    <cofactor evidence="1">
        <name>Zn(2+)</name>
        <dbReference type="ChEBI" id="CHEBI:29105"/>
    </cofactor>
</comment>
<name>A0A1I8P7W8_STOCA</name>
<organism evidence="12 13">
    <name type="scientific">Stomoxys calcitrans</name>
    <name type="common">Stable fly</name>
    <name type="synonym">Conops calcitrans</name>
    <dbReference type="NCBI Taxonomy" id="35570"/>
    <lineage>
        <taxon>Eukaryota</taxon>
        <taxon>Metazoa</taxon>
        <taxon>Ecdysozoa</taxon>
        <taxon>Arthropoda</taxon>
        <taxon>Hexapoda</taxon>
        <taxon>Insecta</taxon>
        <taxon>Pterygota</taxon>
        <taxon>Neoptera</taxon>
        <taxon>Endopterygota</taxon>
        <taxon>Diptera</taxon>
        <taxon>Brachycera</taxon>
        <taxon>Muscomorpha</taxon>
        <taxon>Muscoidea</taxon>
        <taxon>Muscidae</taxon>
        <taxon>Stomoxys</taxon>
    </lineage>
</organism>